<keyword evidence="2" id="KW-1185">Reference proteome</keyword>
<protein>
    <submittedName>
        <fullName evidence="1">Uncharacterized protein</fullName>
    </submittedName>
</protein>
<organism evidence="1 2">
    <name type="scientific">Acinetobacter soli NIPH 2899</name>
    <dbReference type="NCBI Taxonomy" id="1217677"/>
    <lineage>
        <taxon>Bacteria</taxon>
        <taxon>Pseudomonadati</taxon>
        <taxon>Pseudomonadota</taxon>
        <taxon>Gammaproteobacteria</taxon>
        <taxon>Moraxellales</taxon>
        <taxon>Moraxellaceae</taxon>
        <taxon>Acinetobacter</taxon>
    </lineage>
</organism>
<comment type="caution">
    <text evidence="1">The sequence shown here is derived from an EMBL/GenBank/DDBJ whole genome shotgun (WGS) entry which is preliminary data.</text>
</comment>
<dbReference type="Proteomes" id="UP000018433">
    <property type="component" value="Unassembled WGS sequence"/>
</dbReference>
<proteinExistence type="predicted"/>
<name>A0ABN0K2T7_9GAMM</name>
<reference evidence="1 2" key="1">
    <citation type="submission" date="2013-02" db="EMBL/GenBank/DDBJ databases">
        <title>The Genome Sequence of Acinetobacter soli NIPH 2899.</title>
        <authorList>
            <consortium name="The Broad Institute Genome Sequencing Platform"/>
            <consortium name="The Broad Institute Genome Sequencing Center for Infectious Disease"/>
            <person name="Cerqueira G."/>
            <person name="Feldgarden M."/>
            <person name="Courvalin P."/>
            <person name="Perichon B."/>
            <person name="Grillot-Courvalin C."/>
            <person name="Clermont D."/>
            <person name="Rocha E."/>
            <person name="Yoon E.-J."/>
            <person name="Nemec A."/>
            <person name="Walker B."/>
            <person name="Young S.K."/>
            <person name="Zeng Q."/>
            <person name="Gargeya S."/>
            <person name="Fitzgerald M."/>
            <person name="Haas B."/>
            <person name="Abouelleil A."/>
            <person name="Alvarado L."/>
            <person name="Arachchi H.M."/>
            <person name="Berlin A.M."/>
            <person name="Chapman S.B."/>
            <person name="Dewar J."/>
            <person name="Goldberg J."/>
            <person name="Griggs A."/>
            <person name="Gujja S."/>
            <person name="Hansen M."/>
            <person name="Howarth C."/>
            <person name="Imamovic A."/>
            <person name="Larimer J."/>
            <person name="McCowan C."/>
            <person name="Murphy C."/>
            <person name="Neiman D."/>
            <person name="Pearson M."/>
            <person name="Priest M."/>
            <person name="Roberts A."/>
            <person name="Saif S."/>
            <person name="Shea T."/>
            <person name="Sisk P."/>
            <person name="Sykes S."/>
            <person name="Wortman J."/>
            <person name="Nusbaum C."/>
            <person name="Birren B."/>
        </authorList>
    </citation>
    <scope>NUCLEOTIDE SEQUENCE [LARGE SCALE GENOMIC DNA]</scope>
    <source>
        <strain evidence="1 2">NIPH 2899</strain>
    </source>
</reference>
<evidence type="ECO:0000313" key="1">
    <source>
        <dbReference type="EMBL" id="ENV62035.1"/>
    </source>
</evidence>
<accession>A0ABN0K2T7</accession>
<sequence>MILGWGKRQFVSKDQGGQKIDQRNLIAEMQQAGYRVVYDQTKLF</sequence>
<gene>
    <name evidence="1" type="ORF">F950_00021</name>
</gene>
<dbReference type="InterPro" id="IPR017850">
    <property type="entry name" value="Alkaline_phosphatase_core_sf"/>
</dbReference>
<evidence type="ECO:0000313" key="2">
    <source>
        <dbReference type="Proteomes" id="UP000018433"/>
    </source>
</evidence>
<dbReference type="SUPFAM" id="SSF53649">
    <property type="entry name" value="Alkaline phosphatase-like"/>
    <property type="match status" value="1"/>
</dbReference>
<dbReference type="EMBL" id="APPV01000003">
    <property type="protein sequence ID" value="ENV62035.1"/>
    <property type="molecule type" value="Genomic_DNA"/>
</dbReference>